<reference evidence="2 3" key="1">
    <citation type="submission" date="2018-04" db="EMBL/GenBank/DDBJ databases">
        <title>WGS assembly of Panicum hallii var. hallii HAL2.</title>
        <authorList>
            <person name="Lovell J."/>
            <person name="Jenkins J."/>
            <person name="Lowry D."/>
            <person name="Mamidi S."/>
            <person name="Sreedasyam A."/>
            <person name="Weng X."/>
            <person name="Barry K."/>
            <person name="Bonette J."/>
            <person name="Campitelli B."/>
            <person name="Daum C."/>
            <person name="Gordon S."/>
            <person name="Gould B."/>
            <person name="Lipzen A."/>
            <person name="MacQueen A."/>
            <person name="Palacio-Mejia J."/>
            <person name="Plott C."/>
            <person name="Shakirov E."/>
            <person name="Shu S."/>
            <person name="Yoshinaga Y."/>
            <person name="Zane M."/>
            <person name="Rokhsar D."/>
            <person name="Grimwood J."/>
            <person name="Schmutz J."/>
            <person name="Juenger T."/>
        </authorList>
    </citation>
    <scope>NUCLEOTIDE SEQUENCE [LARGE SCALE GENOMIC DNA]</scope>
    <source>
        <strain evidence="3">cv. HAL2</strain>
    </source>
</reference>
<dbReference type="Proteomes" id="UP000244336">
    <property type="component" value="Chromosome 4"/>
</dbReference>
<proteinExistence type="predicted"/>
<evidence type="ECO:0000313" key="3">
    <source>
        <dbReference type="Proteomes" id="UP000244336"/>
    </source>
</evidence>
<name>A0A2T7E1E8_9POAL</name>
<feature type="region of interest" description="Disordered" evidence="1">
    <location>
        <begin position="1"/>
        <end position="23"/>
    </location>
</feature>
<dbReference type="EMBL" id="CM009752">
    <property type="protein sequence ID" value="PUZ61652.1"/>
    <property type="molecule type" value="Genomic_DNA"/>
</dbReference>
<gene>
    <name evidence="2" type="ORF">GQ55_4G293800</name>
</gene>
<evidence type="ECO:0000313" key="2">
    <source>
        <dbReference type="EMBL" id="PUZ61652.1"/>
    </source>
</evidence>
<dbReference type="AlphaFoldDB" id="A0A2T7E1E8"/>
<organism evidence="2 3">
    <name type="scientific">Panicum hallii var. hallii</name>
    <dbReference type="NCBI Taxonomy" id="1504633"/>
    <lineage>
        <taxon>Eukaryota</taxon>
        <taxon>Viridiplantae</taxon>
        <taxon>Streptophyta</taxon>
        <taxon>Embryophyta</taxon>
        <taxon>Tracheophyta</taxon>
        <taxon>Spermatophyta</taxon>
        <taxon>Magnoliopsida</taxon>
        <taxon>Liliopsida</taxon>
        <taxon>Poales</taxon>
        <taxon>Poaceae</taxon>
        <taxon>PACMAD clade</taxon>
        <taxon>Panicoideae</taxon>
        <taxon>Panicodae</taxon>
        <taxon>Paniceae</taxon>
        <taxon>Panicinae</taxon>
        <taxon>Panicum</taxon>
        <taxon>Panicum sect. Panicum</taxon>
    </lineage>
</organism>
<evidence type="ECO:0000256" key="1">
    <source>
        <dbReference type="SAM" id="MobiDB-lite"/>
    </source>
</evidence>
<accession>A0A2T7E1E8</accession>
<feature type="compositionally biased region" description="Gly residues" evidence="1">
    <location>
        <begin position="11"/>
        <end position="20"/>
    </location>
</feature>
<dbReference type="Gramene" id="PUZ61652">
    <property type="protein sequence ID" value="PUZ61652"/>
    <property type="gene ID" value="GQ55_4G293800"/>
</dbReference>
<protein>
    <submittedName>
        <fullName evidence="2">Uncharacterized protein</fullName>
    </submittedName>
</protein>
<sequence>MGEVECRGRVGRGGPPGLGYDGATRGRRCSTKLSGGLRAAVLRRARWRCRGSPDQARRHLQVLHASVVVDLASARLFRHGGRSPRPSLRSR</sequence>
<keyword evidence="3" id="KW-1185">Reference proteome</keyword>